<evidence type="ECO:0000313" key="2">
    <source>
        <dbReference type="Proteomes" id="UP000562984"/>
    </source>
</evidence>
<dbReference type="RefSeq" id="WP_171200032.1">
    <property type="nucleotide sequence ID" value="NZ_JABEND010000006.1"/>
</dbReference>
<reference evidence="1 2" key="1">
    <citation type="submission" date="2020-05" db="EMBL/GenBank/DDBJ databases">
        <title>Nakamurella sp. DB0629 isolated from air conditioner.</title>
        <authorList>
            <person name="Kim D.H."/>
            <person name="Kim D.-U."/>
        </authorList>
    </citation>
    <scope>NUCLEOTIDE SEQUENCE [LARGE SCALE GENOMIC DNA]</scope>
    <source>
        <strain evidence="1 2">DB0629</strain>
    </source>
</reference>
<dbReference type="GO" id="GO:0019684">
    <property type="term" value="P:photosynthesis, light reaction"/>
    <property type="evidence" value="ECO:0007669"/>
    <property type="project" value="InterPro"/>
</dbReference>
<dbReference type="Proteomes" id="UP000562984">
    <property type="component" value="Unassembled WGS sequence"/>
</dbReference>
<dbReference type="InterPro" id="IPR014747">
    <property type="entry name" value="Bac_photo_RC_H_C"/>
</dbReference>
<gene>
    <name evidence="1" type="ORF">HKD39_11515</name>
</gene>
<dbReference type="GO" id="GO:0030077">
    <property type="term" value="C:plasma membrane light-harvesting complex"/>
    <property type="evidence" value="ECO:0007669"/>
    <property type="project" value="InterPro"/>
</dbReference>
<comment type="caution">
    <text evidence="1">The sequence shown here is derived from an EMBL/GenBank/DDBJ whole genome shotgun (WGS) entry which is preliminary data.</text>
</comment>
<accession>A0A849A6Z7</accession>
<evidence type="ECO:0000313" key="1">
    <source>
        <dbReference type="EMBL" id="NNG36329.1"/>
    </source>
</evidence>
<dbReference type="InterPro" id="IPR011033">
    <property type="entry name" value="PRC_barrel-like_sf"/>
</dbReference>
<sequence>MSQNPEQQADQIIALFDADVVDNEGARVGPVDQVFLDESDAPSWITVDIRLLGKDLKFVPLAGSTLADGVVQVAYSKQQIHDAPELETPDEAKSTEASAANNLFDYYGVAATSLRPSGSA</sequence>
<protein>
    <submittedName>
        <fullName evidence="1">PRC-barrel domain containing protein</fullName>
    </submittedName>
</protein>
<dbReference type="SUPFAM" id="SSF50346">
    <property type="entry name" value="PRC-barrel domain"/>
    <property type="match status" value="1"/>
</dbReference>
<proteinExistence type="predicted"/>
<dbReference type="Gene3D" id="3.90.50.10">
    <property type="entry name" value="Photosynthetic Reaction Center, subunit H, domain 2"/>
    <property type="match status" value="1"/>
</dbReference>
<organism evidence="1 2">
    <name type="scientific">Nakamurella aerolata</name>
    <dbReference type="NCBI Taxonomy" id="1656892"/>
    <lineage>
        <taxon>Bacteria</taxon>
        <taxon>Bacillati</taxon>
        <taxon>Actinomycetota</taxon>
        <taxon>Actinomycetes</taxon>
        <taxon>Nakamurellales</taxon>
        <taxon>Nakamurellaceae</taxon>
        <taxon>Nakamurella</taxon>
    </lineage>
</organism>
<name>A0A849A6Z7_9ACTN</name>
<dbReference type="EMBL" id="JABEND010000006">
    <property type="protein sequence ID" value="NNG36329.1"/>
    <property type="molecule type" value="Genomic_DNA"/>
</dbReference>
<keyword evidence="2" id="KW-1185">Reference proteome</keyword>
<dbReference type="AlphaFoldDB" id="A0A849A6Z7"/>